<dbReference type="Gene3D" id="1.10.150.240">
    <property type="entry name" value="Putative phosphatase, domain 2"/>
    <property type="match status" value="1"/>
</dbReference>
<dbReference type="AlphaFoldDB" id="A0A0H2RI33"/>
<protein>
    <submittedName>
        <fullName evidence="1">HAD-like protein</fullName>
    </submittedName>
</protein>
<sequence length="221" mass="24866">MRKTCDCLIFDLGDVLFTWSADTKTKVPPRTLRKIIGSATWFAYEKGDLEEDQVHHGVSMEFGFSPDEVSAALQGARESLQRNLQLIAFIKEIKATRSLKVFAMSNISAPDWAYLRDKALPEDWALFDRVFTSAEARERKPNLGFYRQVLEATGADPSRTVFVDDKLENVLSARSLGLNAIVFDSSEEAIRKVTNLVGDPLQRASAWLTENAKRMLSMTVE</sequence>
<dbReference type="GO" id="GO:0016791">
    <property type="term" value="F:phosphatase activity"/>
    <property type="evidence" value="ECO:0007669"/>
    <property type="project" value="UniProtKB-ARBA"/>
</dbReference>
<evidence type="ECO:0000313" key="1">
    <source>
        <dbReference type="EMBL" id="KLO09123.1"/>
    </source>
</evidence>
<evidence type="ECO:0000313" key="2">
    <source>
        <dbReference type="Proteomes" id="UP000053477"/>
    </source>
</evidence>
<dbReference type="Proteomes" id="UP000053477">
    <property type="component" value="Unassembled WGS sequence"/>
</dbReference>
<gene>
    <name evidence="1" type="ORF">SCHPADRAFT_1000443</name>
</gene>
<dbReference type="InParanoid" id="A0A0H2RI33"/>
<proteinExistence type="predicted"/>
<keyword evidence="2" id="KW-1185">Reference proteome</keyword>
<dbReference type="InterPro" id="IPR006439">
    <property type="entry name" value="HAD-SF_hydro_IA"/>
</dbReference>
<organism evidence="1 2">
    <name type="scientific">Schizopora paradoxa</name>
    <dbReference type="NCBI Taxonomy" id="27342"/>
    <lineage>
        <taxon>Eukaryota</taxon>
        <taxon>Fungi</taxon>
        <taxon>Dikarya</taxon>
        <taxon>Basidiomycota</taxon>
        <taxon>Agaricomycotina</taxon>
        <taxon>Agaricomycetes</taxon>
        <taxon>Hymenochaetales</taxon>
        <taxon>Schizoporaceae</taxon>
        <taxon>Schizopora</taxon>
    </lineage>
</organism>
<name>A0A0H2RI33_9AGAM</name>
<dbReference type="PANTHER" id="PTHR43611">
    <property type="entry name" value="ALPHA-D-GLUCOSE 1-PHOSPHATE PHOSPHATASE"/>
    <property type="match status" value="1"/>
</dbReference>
<dbReference type="Gene3D" id="3.40.50.1000">
    <property type="entry name" value="HAD superfamily/HAD-like"/>
    <property type="match status" value="1"/>
</dbReference>
<accession>A0A0H2RI33</accession>
<dbReference type="InterPro" id="IPR036412">
    <property type="entry name" value="HAD-like_sf"/>
</dbReference>
<dbReference type="NCBIfam" id="TIGR01509">
    <property type="entry name" value="HAD-SF-IA-v3"/>
    <property type="match status" value="1"/>
</dbReference>
<dbReference type="OrthoDB" id="2012566at2759"/>
<dbReference type="STRING" id="27342.A0A0H2RI33"/>
<dbReference type="Pfam" id="PF00702">
    <property type="entry name" value="Hydrolase"/>
    <property type="match status" value="1"/>
</dbReference>
<dbReference type="EMBL" id="KQ086065">
    <property type="protein sequence ID" value="KLO09123.1"/>
    <property type="molecule type" value="Genomic_DNA"/>
</dbReference>
<dbReference type="SUPFAM" id="SSF56784">
    <property type="entry name" value="HAD-like"/>
    <property type="match status" value="1"/>
</dbReference>
<reference evidence="1 2" key="1">
    <citation type="submission" date="2015-04" db="EMBL/GenBank/DDBJ databases">
        <title>Complete genome sequence of Schizopora paradoxa KUC8140, a cosmopolitan wood degrader in East Asia.</title>
        <authorList>
            <consortium name="DOE Joint Genome Institute"/>
            <person name="Min B."/>
            <person name="Park H."/>
            <person name="Jang Y."/>
            <person name="Kim J.-J."/>
            <person name="Kim K.H."/>
            <person name="Pangilinan J."/>
            <person name="Lipzen A."/>
            <person name="Riley R."/>
            <person name="Grigoriev I.V."/>
            <person name="Spatafora J.W."/>
            <person name="Choi I.-G."/>
        </authorList>
    </citation>
    <scope>NUCLEOTIDE SEQUENCE [LARGE SCALE GENOMIC DNA]</scope>
    <source>
        <strain evidence="1 2">KUC8140</strain>
    </source>
</reference>
<dbReference type="InterPro" id="IPR023214">
    <property type="entry name" value="HAD_sf"/>
</dbReference>
<dbReference type="InterPro" id="IPR023198">
    <property type="entry name" value="PGP-like_dom2"/>
</dbReference>
<dbReference type="PANTHER" id="PTHR43611:SF3">
    <property type="entry name" value="FLAVIN MONONUCLEOTIDE HYDROLASE 1, CHLOROPLATIC"/>
    <property type="match status" value="1"/>
</dbReference>